<dbReference type="EMBL" id="AP023447">
    <property type="protein sequence ID" value="BCL42073.1"/>
    <property type="molecule type" value="Genomic_DNA"/>
</dbReference>
<evidence type="ECO:0000313" key="1">
    <source>
        <dbReference type="EMBL" id="BCL42073.1"/>
    </source>
</evidence>
<protein>
    <submittedName>
        <fullName evidence="1">Uncharacterized protein</fullName>
    </submittedName>
</protein>
<dbReference type="Proteomes" id="UP000595858">
    <property type="component" value="Chromosome"/>
</dbReference>
<evidence type="ECO:0000313" key="2">
    <source>
        <dbReference type="Proteomes" id="UP000595858"/>
    </source>
</evidence>
<reference evidence="1" key="1">
    <citation type="journal article" date="2020" name="J Glob Antimicrob Resist">
        <title>Genomic characterization of clinical Enterobacter roggenkampii co-harboring blaIMP-1- and blaGES-5-encoding IncP6 and mcr-9-encoding IncHI2 plasmids isolated in Japan.</title>
        <authorList>
            <person name="Umeda K."/>
            <person name="Nakamura H."/>
            <person name="Fukuda A."/>
            <person name="Matsumoto Y."/>
            <person name="Motooka D."/>
            <person name="Nakamura S."/>
            <person name="Yasui Y."/>
            <person name="Yoshida H."/>
            <person name="Kawahara R."/>
        </authorList>
    </citation>
    <scope>NUCLEOTIDE SEQUENCE</scope>
    <source>
        <strain evidence="1">OIPH-N260</strain>
    </source>
</reference>
<proteinExistence type="predicted"/>
<accession>A0AAU9CCQ9</accession>
<organism evidence="1 2">
    <name type="scientific">Enterobacter roggenkampii</name>
    <dbReference type="NCBI Taxonomy" id="1812935"/>
    <lineage>
        <taxon>Bacteria</taxon>
        <taxon>Pseudomonadati</taxon>
        <taxon>Pseudomonadota</taxon>
        <taxon>Gammaproteobacteria</taxon>
        <taxon>Enterobacterales</taxon>
        <taxon>Enterobacteriaceae</taxon>
        <taxon>Enterobacter</taxon>
        <taxon>Enterobacter cloacae complex</taxon>
    </lineage>
</organism>
<name>A0AAU9CCQ9_9ENTR</name>
<dbReference type="AlphaFoldDB" id="A0AAU9CCQ9"/>
<sequence>MKKKQVKSVKWISAGGFIACQIRNNLDECNGADAHYAHLVVKIARDLKEIAYAGNVLLQKRLH</sequence>
<gene>
    <name evidence="1" type="ORF">OIPHN260_15750</name>
</gene>